<reference evidence="2 3" key="1">
    <citation type="submission" date="2023-07" db="EMBL/GenBank/DDBJ databases">
        <title>Novel Shewanella species isolated from Baltic Sea sediments.</title>
        <authorList>
            <person name="Martin-Rodriguez A.J."/>
        </authorList>
    </citation>
    <scope>NUCLEOTIDE SEQUENCE [LARGE SCALE GENOMIC DNA]</scope>
    <source>
        <strain evidence="2 3">SP2S1-2</strain>
    </source>
</reference>
<organism evidence="2 3">
    <name type="scientific">Shewanella scandinavica</name>
    <dbReference type="NCBI Taxonomy" id="3063538"/>
    <lineage>
        <taxon>Bacteria</taxon>
        <taxon>Pseudomonadati</taxon>
        <taxon>Pseudomonadota</taxon>
        <taxon>Gammaproteobacteria</taxon>
        <taxon>Alteromonadales</taxon>
        <taxon>Shewanellaceae</taxon>
        <taxon>Shewanella</taxon>
    </lineage>
</organism>
<dbReference type="InterPro" id="IPR007329">
    <property type="entry name" value="FMN-bd"/>
</dbReference>
<protein>
    <submittedName>
        <fullName evidence="2">FMN-binding protein</fullName>
    </submittedName>
</protein>
<accession>A0ABU3FXU0</accession>
<dbReference type="EMBL" id="JAUOES010000006">
    <property type="protein sequence ID" value="MDT3279903.1"/>
    <property type="molecule type" value="Genomic_DNA"/>
</dbReference>
<feature type="domain" description="FMN-binding" evidence="1">
    <location>
        <begin position="101"/>
        <end position="181"/>
    </location>
</feature>
<sequence>MGTFFAALTKVSQRLGSSLISSLAILLLAVCPLRLSAVEYQSTDAFIQQAFNGNKGTTKVFWVDDHAKQVIESILAHSFNKMRIRYWQQDNETVWILDEIGKEAPITVGIHIKDEAIVRTKVLVYRESRGDEVRHDFFTDQFKSAKLDDQTQLDQHIDGITGATLSVRALTKLSRIALWLHNHVTKAEMSQ</sequence>
<dbReference type="RefSeq" id="WP_063882879.1">
    <property type="nucleotide sequence ID" value="NZ_JAUOES010000006.1"/>
</dbReference>
<dbReference type="SMART" id="SM00900">
    <property type="entry name" value="FMN_bind"/>
    <property type="match status" value="1"/>
</dbReference>
<name>A0ABU3FXU0_9GAMM</name>
<comment type="caution">
    <text evidence="2">The sequence shown here is derived from an EMBL/GenBank/DDBJ whole genome shotgun (WGS) entry which is preliminary data.</text>
</comment>
<proteinExistence type="predicted"/>
<gene>
    <name evidence="2" type="ORF">Q4Q50_06285</name>
</gene>
<keyword evidence="3" id="KW-1185">Reference proteome</keyword>
<dbReference type="Pfam" id="PF04205">
    <property type="entry name" value="FMN_bind"/>
    <property type="match status" value="1"/>
</dbReference>
<dbReference type="Proteomes" id="UP001249505">
    <property type="component" value="Unassembled WGS sequence"/>
</dbReference>
<evidence type="ECO:0000313" key="2">
    <source>
        <dbReference type="EMBL" id="MDT3279903.1"/>
    </source>
</evidence>
<evidence type="ECO:0000259" key="1">
    <source>
        <dbReference type="SMART" id="SM00900"/>
    </source>
</evidence>
<evidence type="ECO:0000313" key="3">
    <source>
        <dbReference type="Proteomes" id="UP001249505"/>
    </source>
</evidence>